<dbReference type="Proteomes" id="UP000193240">
    <property type="component" value="Unassembled WGS sequence"/>
</dbReference>
<evidence type="ECO:0000256" key="1">
    <source>
        <dbReference type="SAM" id="MobiDB-lite"/>
    </source>
</evidence>
<reference evidence="2 3" key="1">
    <citation type="journal article" date="2017" name="Genome Announc.">
        <title>Genome sequence of the saprophytic ascomycete Epicoccum nigrum ICMP 19927 strain isolated from New Zealand.</title>
        <authorList>
            <person name="Fokin M."/>
            <person name="Fleetwood D."/>
            <person name="Weir B.S."/>
            <person name="Villas-Boas S.G."/>
        </authorList>
    </citation>
    <scope>NUCLEOTIDE SEQUENCE [LARGE SCALE GENOMIC DNA]</scope>
    <source>
        <strain evidence="2 3">ICMP 19927</strain>
    </source>
</reference>
<dbReference type="AlphaFoldDB" id="A0A1Y2M582"/>
<dbReference type="InParanoid" id="A0A1Y2M582"/>
<protein>
    <submittedName>
        <fullName evidence="2">Uncharacterized protein</fullName>
    </submittedName>
</protein>
<name>A0A1Y2M582_EPING</name>
<evidence type="ECO:0000313" key="3">
    <source>
        <dbReference type="Proteomes" id="UP000193240"/>
    </source>
</evidence>
<feature type="region of interest" description="Disordered" evidence="1">
    <location>
        <begin position="64"/>
        <end position="88"/>
    </location>
</feature>
<organism evidence="2 3">
    <name type="scientific">Epicoccum nigrum</name>
    <name type="common">Soil fungus</name>
    <name type="synonym">Epicoccum purpurascens</name>
    <dbReference type="NCBI Taxonomy" id="105696"/>
    <lineage>
        <taxon>Eukaryota</taxon>
        <taxon>Fungi</taxon>
        <taxon>Dikarya</taxon>
        <taxon>Ascomycota</taxon>
        <taxon>Pezizomycotina</taxon>
        <taxon>Dothideomycetes</taxon>
        <taxon>Pleosporomycetidae</taxon>
        <taxon>Pleosporales</taxon>
        <taxon>Pleosporineae</taxon>
        <taxon>Didymellaceae</taxon>
        <taxon>Epicoccum</taxon>
    </lineage>
</organism>
<sequence>MVRREYSGELYREAPRMVVAQRCTPATAVGLTPVGPAAQPQLTSHSTSIHCTSTNTTTMIATENESTNMGRGAYDTTGTPKPPSPPPK</sequence>
<evidence type="ECO:0000313" key="2">
    <source>
        <dbReference type="EMBL" id="OSS51254.1"/>
    </source>
</evidence>
<gene>
    <name evidence="2" type="ORF">B5807_03498</name>
</gene>
<keyword evidence="3" id="KW-1185">Reference proteome</keyword>
<accession>A0A1Y2M582</accession>
<dbReference type="EMBL" id="KZ107840">
    <property type="protein sequence ID" value="OSS51254.1"/>
    <property type="molecule type" value="Genomic_DNA"/>
</dbReference>
<proteinExistence type="predicted"/>